<protein>
    <submittedName>
        <fullName evidence="1">Uncharacterized protein</fullName>
    </submittedName>
</protein>
<dbReference type="Proteomes" id="UP000276215">
    <property type="component" value="Unassembled WGS sequence"/>
</dbReference>
<organism evidence="1 2">
    <name type="scientific">Choiromyces venosus 120613-1</name>
    <dbReference type="NCBI Taxonomy" id="1336337"/>
    <lineage>
        <taxon>Eukaryota</taxon>
        <taxon>Fungi</taxon>
        <taxon>Dikarya</taxon>
        <taxon>Ascomycota</taxon>
        <taxon>Pezizomycotina</taxon>
        <taxon>Pezizomycetes</taxon>
        <taxon>Pezizales</taxon>
        <taxon>Tuberaceae</taxon>
        <taxon>Choiromyces</taxon>
    </lineage>
</organism>
<keyword evidence="2" id="KW-1185">Reference proteome</keyword>
<proteinExistence type="predicted"/>
<dbReference type="EMBL" id="ML120360">
    <property type="protein sequence ID" value="RPB04036.1"/>
    <property type="molecule type" value="Genomic_DNA"/>
</dbReference>
<accession>A0A3N4K098</accession>
<reference evidence="1 2" key="1">
    <citation type="journal article" date="2018" name="Nat. Ecol. Evol.">
        <title>Pezizomycetes genomes reveal the molecular basis of ectomycorrhizal truffle lifestyle.</title>
        <authorList>
            <person name="Murat C."/>
            <person name="Payen T."/>
            <person name="Noel B."/>
            <person name="Kuo A."/>
            <person name="Morin E."/>
            <person name="Chen J."/>
            <person name="Kohler A."/>
            <person name="Krizsan K."/>
            <person name="Balestrini R."/>
            <person name="Da Silva C."/>
            <person name="Montanini B."/>
            <person name="Hainaut M."/>
            <person name="Levati E."/>
            <person name="Barry K.W."/>
            <person name="Belfiori B."/>
            <person name="Cichocki N."/>
            <person name="Clum A."/>
            <person name="Dockter R.B."/>
            <person name="Fauchery L."/>
            <person name="Guy J."/>
            <person name="Iotti M."/>
            <person name="Le Tacon F."/>
            <person name="Lindquist E.A."/>
            <person name="Lipzen A."/>
            <person name="Malagnac F."/>
            <person name="Mello A."/>
            <person name="Molinier V."/>
            <person name="Miyauchi S."/>
            <person name="Poulain J."/>
            <person name="Riccioni C."/>
            <person name="Rubini A."/>
            <person name="Sitrit Y."/>
            <person name="Splivallo R."/>
            <person name="Traeger S."/>
            <person name="Wang M."/>
            <person name="Zifcakova L."/>
            <person name="Wipf D."/>
            <person name="Zambonelli A."/>
            <person name="Paolocci F."/>
            <person name="Nowrousian M."/>
            <person name="Ottonello S."/>
            <person name="Baldrian P."/>
            <person name="Spatafora J.W."/>
            <person name="Henrissat B."/>
            <person name="Nagy L.G."/>
            <person name="Aury J.M."/>
            <person name="Wincker P."/>
            <person name="Grigoriev I.V."/>
            <person name="Bonfante P."/>
            <person name="Martin F.M."/>
        </authorList>
    </citation>
    <scope>NUCLEOTIDE SEQUENCE [LARGE SCALE GENOMIC DNA]</scope>
    <source>
        <strain evidence="1 2">120613-1</strain>
    </source>
</reference>
<evidence type="ECO:0000313" key="2">
    <source>
        <dbReference type="Proteomes" id="UP000276215"/>
    </source>
</evidence>
<dbReference type="AlphaFoldDB" id="A0A3N4K098"/>
<evidence type="ECO:0000313" key="1">
    <source>
        <dbReference type="EMBL" id="RPB04036.1"/>
    </source>
</evidence>
<name>A0A3N4K098_9PEZI</name>
<gene>
    <name evidence="1" type="ORF">L873DRAFT_46275</name>
</gene>
<sequence>MAIAWSEKSSNCLYSIFVISGTRAGGFFFSCFCHNISYYRNMQHPAVGIQYRDWALNLYSMRRSLGKQQVMFGKERQEPLHRMTDFPP</sequence>